<dbReference type="EMBL" id="PZQS01000010">
    <property type="protein sequence ID" value="PVD23502.1"/>
    <property type="molecule type" value="Genomic_DNA"/>
</dbReference>
<dbReference type="SUPFAM" id="SSF56436">
    <property type="entry name" value="C-type lectin-like"/>
    <property type="match status" value="1"/>
</dbReference>
<dbReference type="STRING" id="400727.A0A2T7NQS6"/>
<sequence>MVYRRQTFGGGFEHRCEQATPVIVSTRDCSLNHERWDFVHQRSPTAEMWVGASKRKTEEGEKIVWTDNRKTPTYIRQLNFTKLTETASDSSSSASCVKVNANGLWRLEDCDVKLPFLCQRYTPCEAGWFGHQCDRQCHCYGPPCQSRDLIPVCPGGCLAGWMGDSCEEPSTLPEATYHCLRYPDGSLRASLKVNAKQRYFRHVQAVDESGVPLPCRLPVTRSGNLFYVHLSFFDDVTGSSTNESTTNPNTRANTTRDMVSGAECIASEPGNRSVTWFIEFRQYADLVTSDDVTVEVRCDADDVDDLDLDDVIYNAGGQETQMQASLEHLKVSVYLSEAGEDSPREQVHLGQTLQLHVHVSGLNEDECASPHSCRVEYTTPLNASKSQVALLDEHGCPTPRSVINRWTARSRDHFSSNPFPAFSIGEAKTLTVSCQVDFNLKSFLCPQPCSDQIVSSRDSPVIRSHVVQRDIALTDE</sequence>
<organism evidence="2 3">
    <name type="scientific">Pomacea canaliculata</name>
    <name type="common">Golden apple snail</name>
    <dbReference type="NCBI Taxonomy" id="400727"/>
    <lineage>
        <taxon>Eukaryota</taxon>
        <taxon>Metazoa</taxon>
        <taxon>Spiralia</taxon>
        <taxon>Lophotrochozoa</taxon>
        <taxon>Mollusca</taxon>
        <taxon>Gastropoda</taxon>
        <taxon>Caenogastropoda</taxon>
        <taxon>Architaenioglossa</taxon>
        <taxon>Ampullarioidea</taxon>
        <taxon>Ampullariidae</taxon>
        <taxon>Pomacea</taxon>
    </lineage>
</organism>
<accession>A0A2T7NQS6</accession>
<dbReference type="Gene3D" id="3.10.100.10">
    <property type="entry name" value="Mannose-Binding Protein A, subunit A"/>
    <property type="match status" value="1"/>
</dbReference>
<comment type="caution">
    <text evidence="2">The sequence shown here is derived from an EMBL/GenBank/DDBJ whole genome shotgun (WGS) entry which is preliminary data.</text>
</comment>
<dbReference type="PROSITE" id="PS50041">
    <property type="entry name" value="C_TYPE_LECTIN_2"/>
    <property type="match status" value="1"/>
</dbReference>
<protein>
    <recommendedName>
        <fullName evidence="1">C-type lectin domain-containing protein</fullName>
    </recommendedName>
</protein>
<evidence type="ECO:0000259" key="1">
    <source>
        <dbReference type="PROSITE" id="PS50041"/>
    </source>
</evidence>
<dbReference type="Pfam" id="PF00059">
    <property type="entry name" value="Lectin_C"/>
    <property type="match status" value="1"/>
</dbReference>
<keyword evidence="3" id="KW-1185">Reference proteome</keyword>
<dbReference type="CDD" id="cd00037">
    <property type="entry name" value="CLECT"/>
    <property type="match status" value="1"/>
</dbReference>
<dbReference type="InterPro" id="IPR016186">
    <property type="entry name" value="C-type_lectin-like/link_sf"/>
</dbReference>
<dbReference type="InterPro" id="IPR016187">
    <property type="entry name" value="CTDL_fold"/>
</dbReference>
<dbReference type="InterPro" id="IPR001304">
    <property type="entry name" value="C-type_lectin-like"/>
</dbReference>
<evidence type="ECO:0000313" key="2">
    <source>
        <dbReference type="EMBL" id="PVD23502.1"/>
    </source>
</evidence>
<dbReference type="AlphaFoldDB" id="A0A2T7NQS6"/>
<dbReference type="Proteomes" id="UP000245119">
    <property type="component" value="Linkage Group LG10"/>
</dbReference>
<dbReference type="OrthoDB" id="6084695at2759"/>
<evidence type="ECO:0000313" key="3">
    <source>
        <dbReference type="Proteomes" id="UP000245119"/>
    </source>
</evidence>
<name>A0A2T7NQS6_POMCA</name>
<feature type="domain" description="C-type lectin" evidence="1">
    <location>
        <begin position="16"/>
        <end position="119"/>
    </location>
</feature>
<gene>
    <name evidence="2" type="ORF">C0Q70_16774</name>
</gene>
<reference evidence="2 3" key="1">
    <citation type="submission" date="2018-04" db="EMBL/GenBank/DDBJ databases">
        <title>The genome of golden apple snail Pomacea canaliculata provides insight into stress tolerance and invasive adaptation.</title>
        <authorList>
            <person name="Liu C."/>
            <person name="Liu B."/>
            <person name="Ren Y."/>
            <person name="Zhang Y."/>
            <person name="Wang H."/>
            <person name="Li S."/>
            <person name="Jiang F."/>
            <person name="Yin L."/>
            <person name="Zhang G."/>
            <person name="Qian W."/>
            <person name="Fan W."/>
        </authorList>
    </citation>
    <scope>NUCLEOTIDE SEQUENCE [LARGE SCALE GENOMIC DNA]</scope>
    <source>
        <strain evidence="2">SZHN2017</strain>
        <tissue evidence="2">Muscle</tissue>
    </source>
</reference>
<proteinExistence type="predicted"/>